<dbReference type="AlphaFoldDB" id="A0A9P5SPC0"/>
<dbReference type="InterPro" id="IPR000904">
    <property type="entry name" value="Sec7_dom"/>
</dbReference>
<dbReference type="InterPro" id="IPR011993">
    <property type="entry name" value="PH-like_dom_sf"/>
</dbReference>
<evidence type="ECO:0008006" key="6">
    <source>
        <dbReference type="Google" id="ProtNLM"/>
    </source>
</evidence>
<dbReference type="SMART" id="SM00222">
    <property type="entry name" value="Sec7"/>
    <property type="match status" value="1"/>
</dbReference>
<dbReference type="InterPro" id="IPR041681">
    <property type="entry name" value="PH_9"/>
</dbReference>
<feature type="region of interest" description="Disordered" evidence="1">
    <location>
        <begin position="1"/>
        <end position="90"/>
    </location>
</feature>
<gene>
    <name evidence="4" type="ORF">BG006_003835</name>
</gene>
<feature type="compositionally biased region" description="Low complexity" evidence="1">
    <location>
        <begin position="136"/>
        <end position="150"/>
    </location>
</feature>
<reference evidence="4" key="1">
    <citation type="journal article" date="2020" name="Fungal Divers.">
        <title>Resolving the Mortierellaceae phylogeny through synthesis of multi-gene phylogenetics and phylogenomics.</title>
        <authorList>
            <person name="Vandepol N."/>
            <person name="Liber J."/>
            <person name="Desiro A."/>
            <person name="Na H."/>
            <person name="Kennedy M."/>
            <person name="Barry K."/>
            <person name="Grigoriev I.V."/>
            <person name="Miller A.N."/>
            <person name="O'Donnell K."/>
            <person name="Stajich J.E."/>
            <person name="Bonito G."/>
        </authorList>
    </citation>
    <scope>NUCLEOTIDE SEQUENCE</scope>
    <source>
        <strain evidence="4">NVP1</strain>
    </source>
</reference>
<evidence type="ECO:0000313" key="4">
    <source>
        <dbReference type="EMBL" id="KAF9333270.1"/>
    </source>
</evidence>
<feature type="compositionally biased region" description="Basic and acidic residues" evidence="1">
    <location>
        <begin position="1"/>
        <end position="14"/>
    </location>
</feature>
<evidence type="ECO:0000256" key="1">
    <source>
        <dbReference type="SAM" id="MobiDB-lite"/>
    </source>
</evidence>
<feature type="compositionally biased region" description="Acidic residues" evidence="1">
    <location>
        <begin position="1039"/>
        <end position="1054"/>
    </location>
</feature>
<dbReference type="CDD" id="cd00171">
    <property type="entry name" value="Sec7"/>
    <property type="match status" value="1"/>
</dbReference>
<feature type="compositionally biased region" description="Polar residues" evidence="1">
    <location>
        <begin position="15"/>
        <end position="27"/>
    </location>
</feature>
<feature type="region of interest" description="Disordered" evidence="1">
    <location>
        <begin position="862"/>
        <end position="941"/>
    </location>
</feature>
<feature type="compositionally biased region" description="Low complexity" evidence="1">
    <location>
        <begin position="961"/>
        <end position="979"/>
    </location>
</feature>
<dbReference type="SUPFAM" id="SSF48425">
    <property type="entry name" value="Sec7 domain"/>
    <property type="match status" value="1"/>
</dbReference>
<dbReference type="PROSITE" id="PS50003">
    <property type="entry name" value="PH_DOMAIN"/>
    <property type="match status" value="1"/>
</dbReference>
<comment type="caution">
    <text evidence="4">The sequence shown here is derived from an EMBL/GenBank/DDBJ whole genome shotgun (WGS) entry which is preliminary data.</text>
</comment>
<proteinExistence type="predicted"/>
<dbReference type="InterPro" id="IPR001849">
    <property type="entry name" value="PH_domain"/>
</dbReference>
<feature type="compositionally biased region" description="Low complexity" evidence="1">
    <location>
        <begin position="36"/>
        <end position="58"/>
    </location>
</feature>
<dbReference type="GO" id="GO:0032012">
    <property type="term" value="P:regulation of ARF protein signal transduction"/>
    <property type="evidence" value="ECO:0007669"/>
    <property type="project" value="InterPro"/>
</dbReference>
<keyword evidence="5" id="KW-1185">Reference proteome</keyword>
<dbReference type="SMART" id="SM00233">
    <property type="entry name" value="PH"/>
    <property type="match status" value="1"/>
</dbReference>
<feature type="domain" description="PH" evidence="2">
    <location>
        <begin position="469"/>
        <end position="604"/>
    </location>
</feature>
<organism evidence="4 5">
    <name type="scientific">Podila minutissima</name>
    <dbReference type="NCBI Taxonomy" id="64525"/>
    <lineage>
        <taxon>Eukaryota</taxon>
        <taxon>Fungi</taxon>
        <taxon>Fungi incertae sedis</taxon>
        <taxon>Mucoromycota</taxon>
        <taxon>Mortierellomycotina</taxon>
        <taxon>Mortierellomycetes</taxon>
        <taxon>Mortierellales</taxon>
        <taxon>Mortierellaceae</taxon>
        <taxon>Podila</taxon>
    </lineage>
</organism>
<feature type="compositionally biased region" description="Polar residues" evidence="1">
    <location>
        <begin position="863"/>
        <end position="889"/>
    </location>
</feature>
<feature type="domain" description="SEC7" evidence="3">
    <location>
        <begin position="189"/>
        <end position="334"/>
    </location>
</feature>
<protein>
    <recommendedName>
        <fullName evidence="6">Guanyl-nucleotide exchange factor</fullName>
    </recommendedName>
</protein>
<dbReference type="PANTHER" id="PTHR10663">
    <property type="entry name" value="GUANYL-NUCLEOTIDE EXCHANGE FACTOR"/>
    <property type="match status" value="1"/>
</dbReference>
<dbReference type="PROSITE" id="PS50190">
    <property type="entry name" value="SEC7"/>
    <property type="match status" value="1"/>
</dbReference>
<dbReference type="InterPro" id="IPR023394">
    <property type="entry name" value="Sec7_C_sf"/>
</dbReference>
<dbReference type="InterPro" id="IPR035999">
    <property type="entry name" value="Sec7_dom_sf"/>
</dbReference>
<feature type="compositionally biased region" description="Polar residues" evidence="1">
    <location>
        <begin position="151"/>
        <end position="168"/>
    </location>
</feature>
<dbReference type="Pfam" id="PF15410">
    <property type="entry name" value="PH_9"/>
    <property type="match status" value="1"/>
</dbReference>
<feature type="region of interest" description="Disordered" evidence="1">
    <location>
        <begin position="1015"/>
        <end position="1061"/>
    </location>
</feature>
<dbReference type="PANTHER" id="PTHR10663:SF405">
    <property type="entry name" value="ARF GUANINE NUCLEOTIDE EXCHANGE FACTOR SYT1"/>
    <property type="match status" value="1"/>
</dbReference>
<dbReference type="Proteomes" id="UP000696485">
    <property type="component" value="Unassembled WGS sequence"/>
</dbReference>
<dbReference type="GO" id="GO:0005085">
    <property type="term" value="F:guanyl-nucleotide exchange factor activity"/>
    <property type="evidence" value="ECO:0007669"/>
    <property type="project" value="InterPro"/>
</dbReference>
<feature type="region of interest" description="Disordered" evidence="1">
    <location>
        <begin position="136"/>
        <end position="197"/>
    </location>
</feature>
<sequence>MPHDKFRSGHDHRLNNPSYTPSATSQEQHPRPQHLSHQSSSAPTSPSSPTSSRQSFPHGHASMTRHSVIGQGAHASRTPRRDSSLPSPLATVLPALPPLMPVPVSSNSTLTSPVSPARIQNDTLVPTNVLSISASSTAGEIATETEATATPTNGSSDDANNMPSSPSRTHVDDPAVSSPTAKEATPKDQDKPLSAWPDTPRQFLERLKETVSKAELGNVLSKGSDSFHQAVLRTHMESFDFRRDPIDMALRKFLLDFHFPKEAQQIDRVLEAFAFRYHACNPHLFRSAEVVYTIAFSLMLLHTDAHNKNVRYKMTKEQYVRQAKSIDGVLYDNITFLKFVYAEDELDVDGQRIADVQPTGWFPRRRTASNQRSDSYSMIRHGSISHLAPDISDLIPFRWPYYWKGTVEMVDNVQINNQFTKAPVARIPGLRSRRNSQHFGQLGANQWSMDPGTNMAHDHPDMDGAAELKIAKFGILTRKIDIENGKKSSVRGWRDLGVILSGSQLLFFTEVGWFQSQKASQRGFNPEAPPEVDGFFSTELGEETPPMPQALISTLDSIAVVDSSYQKYPHVFRLVCPSGKQYLLRANSEHDMNDWMAKINYASAFKTAGVRLRSYRVAWASDVYWIKDEQGRHQLRRRLPASRETDSAQINGRADLIKAKMKDIDKLINTCAASLAAELRLARGLEVMIPLQTVTRQKIVQCAAVVGKRLRHLMLERTKLDCFRTILERDLAVVMAPCDDPEGYICHDQWIGNQSLSVGSSTLRSQQSIDRSGDYFKLGLAMDDRVDPAKEEYVLDSSRTSQSSNRSIKGVPRSRLNIPEFARAASETALSDHQRLRSFRGMDIPQGPMAVQAAIIGAARGTFPSTMSSPDPNQYQEPRPSQQSSTVSVEASAPSTPPPSKVTLSPDSLSPTTTRARALSTPGERPANMPRTVSIYSSSSQTANRLKRIFEQGLGHFKWRSPAPSKLGSSSPSYFSSGRESPEVPTVAVQNSTPPGEAGIGLGLSTALAQISVTEQGAGKAEVQSMHSASTASVNSNVDDGDDELVMEENVDETSGDHAVP</sequence>
<accession>A0A9P5SPC0</accession>
<name>A0A9P5SPC0_9FUNG</name>
<evidence type="ECO:0000259" key="3">
    <source>
        <dbReference type="PROSITE" id="PS50190"/>
    </source>
</evidence>
<dbReference type="Gene3D" id="1.10.1000.11">
    <property type="entry name" value="Arf Nucleotide-binding Site Opener,domain 2"/>
    <property type="match status" value="1"/>
</dbReference>
<dbReference type="SUPFAM" id="SSF50729">
    <property type="entry name" value="PH domain-like"/>
    <property type="match status" value="1"/>
</dbReference>
<feature type="compositionally biased region" description="Low complexity" evidence="1">
    <location>
        <begin position="903"/>
        <end position="914"/>
    </location>
</feature>
<evidence type="ECO:0000313" key="5">
    <source>
        <dbReference type="Proteomes" id="UP000696485"/>
    </source>
</evidence>
<feature type="region of interest" description="Disordered" evidence="1">
    <location>
        <begin position="960"/>
        <end position="1001"/>
    </location>
</feature>
<dbReference type="Pfam" id="PF01369">
    <property type="entry name" value="Sec7"/>
    <property type="match status" value="1"/>
</dbReference>
<dbReference type="EMBL" id="JAAAUY010000212">
    <property type="protein sequence ID" value="KAF9333270.1"/>
    <property type="molecule type" value="Genomic_DNA"/>
</dbReference>
<feature type="compositionally biased region" description="Polar residues" evidence="1">
    <location>
        <begin position="1025"/>
        <end position="1038"/>
    </location>
</feature>
<evidence type="ECO:0000259" key="2">
    <source>
        <dbReference type="PROSITE" id="PS50003"/>
    </source>
</evidence>
<dbReference type="Gene3D" id="2.30.29.30">
    <property type="entry name" value="Pleckstrin-homology domain (PH domain)/Phosphotyrosine-binding domain (PTB)"/>
    <property type="match status" value="1"/>
</dbReference>